<keyword evidence="10" id="KW-1185">Reference proteome</keyword>
<organism evidence="9 10">
    <name type="scientific">Strongylus vulgaris</name>
    <name type="common">Blood worm</name>
    <dbReference type="NCBI Taxonomy" id="40348"/>
    <lineage>
        <taxon>Eukaryota</taxon>
        <taxon>Metazoa</taxon>
        <taxon>Ecdysozoa</taxon>
        <taxon>Nematoda</taxon>
        <taxon>Chromadorea</taxon>
        <taxon>Rhabditida</taxon>
        <taxon>Rhabditina</taxon>
        <taxon>Rhabditomorpha</taxon>
        <taxon>Strongyloidea</taxon>
        <taxon>Strongylidae</taxon>
        <taxon>Strongylus</taxon>
    </lineage>
</organism>
<name>A0A3P7JB36_STRVU</name>
<evidence type="ECO:0000256" key="2">
    <source>
        <dbReference type="ARBA" id="ARBA00022729"/>
    </source>
</evidence>
<protein>
    <recommendedName>
        <fullName evidence="7">Phospholipase B-like</fullName>
        <ecNumber evidence="7">3.1.1.-</ecNumber>
    </recommendedName>
</protein>
<dbReference type="EC" id="3.1.1.-" evidence="7"/>
<keyword evidence="6" id="KW-0325">Glycoprotein</keyword>
<dbReference type="GO" id="GO:0004620">
    <property type="term" value="F:phospholipase activity"/>
    <property type="evidence" value="ECO:0007669"/>
    <property type="project" value="InterPro"/>
</dbReference>
<dbReference type="EMBL" id="UYYB01098649">
    <property type="protein sequence ID" value="VDM77199.1"/>
    <property type="molecule type" value="Genomic_DNA"/>
</dbReference>
<accession>A0A3P7JB36</accession>
<dbReference type="GO" id="GO:0005576">
    <property type="term" value="C:extracellular region"/>
    <property type="evidence" value="ECO:0007669"/>
    <property type="project" value="TreeGrafter"/>
</dbReference>
<evidence type="ECO:0000256" key="7">
    <source>
        <dbReference type="RuleBase" id="RU364138"/>
    </source>
</evidence>
<evidence type="ECO:0000256" key="5">
    <source>
        <dbReference type="ARBA" id="ARBA00023098"/>
    </source>
</evidence>
<evidence type="ECO:0000313" key="10">
    <source>
        <dbReference type="Proteomes" id="UP000270094"/>
    </source>
</evidence>
<keyword evidence="2 8" id="KW-0732">Signal</keyword>
<dbReference type="PANTHER" id="PTHR12370:SF8">
    <property type="entry name" value="PHOSPHOLIPASE B-LIKE 3-RELATED"/>
    <property type="match status" value="1"/>
</dbReference>
<dbReference type="Proteomes" id="UP000270094">
    <property type="component" value="Unassembled WGS sequence"/>
</dbReference>
<comment type="function">
    <text evidence="7">Putative phospholipase.</text>
</comment>
<keyword evidence="5 7" id="KW-0443">Lipid metabolism</keyword>
<dbReference type="PANTHER" id="PTHR12370">
    <property type="entry name" value="PHOSPHOLIPASE B-RELATED"/>
    <property type="match status" value="1"/>
</dbReference>
<sequence>MRLLIFALCAVLCTGIKIRESRNYLEDNRVPPVVKPKNPHGTSRFNYTYLSVCLNGTHDDPLITVYAKECEDKESQVALGKYTNQVNTTGWGILEIETFPGHPYDVQAYAAGVAEGERFLWGILEIETFPGHPYDVQAYAAGVAEGERFLSNLQIF</sequence>
<dbReference type="AlphaFoldDB" id="A0A3P7JB36"/>
<dbReference type="InterPro" id="IPR007000">
    <property type="entry name" value="PLipase_B-like"/>
</dbReference>
<feature type="chain" id="PRO_5018128976" description="Phospholipase B-like" evidence="8">
    <location>
        <begin position="16"/>
        <end position="156"/>
    </location>
</feature>
<comment type="similarity">
    <text evidence="1 7">Belongs to the phospholipase B-like family.</text>
</comment>
<evidence type="ECO:0000256" key="6">
    <source>
        <dbReference type="ARBA" id="ARBA00023180"/>
    </source>
</evidence>
<dbReference type="Pfam" id="PF04916">
    <property type="entry name" value="Phospholip_B"/>
    <property type="match status" value="1"/>
</dbReference>
<dbReference type="GO" id="GO:0009395">
    <property type="term" value="P:phospholipid catabolic process"/>
    <property type="evidence" value="ECO:0007669"/>
    <property type="project" value="TreeGrafter"/>
</dbReference>
<keyword evidence="3 7" id="KW-0378">Hydrolase</keyword>
<feature type="signal peptide" evidence="8">
    <location>
        <begin position="1"/>
        <end position="15"/>
    </location>
</feature>
<reference evidence="9 10" key="1">
    <citation type="submission" date="2018-11" db="EMBL/GenBank/DDBJ databases">
        <authorList>
            <consortium name="Pathogen Informatics"/>
        </authorList>
    </citation>
    <scope>NUCLEOTIDE SEQUENCE [LARGE SCALE GENOMIC DNA]</scope>
</reference>
<keyword evidence="4 7" id="KW-0442">Lipid degradation</keyword>
<proteinExistence type="inferred from homology"/>
<evidence type="ECO:0000256" key="3">
    <source>
        <dbReference type="ARBA" id="ARBA00022801"/>
    </source>
</evidence>
<dbReference type="OrthoDB" id="5833518at2759"/>
<gene>
    <name evidence="9" type="ORF">SVUK_LOCUS12197</name>
</gene>
<evidence type="ECO:0000256" key="8">
    <source>
        <dbReference type="SAM" id="SignalP"/>
    </source>
</evidence>
<evidence type="ECO:0000313" key="9">
    <source>
        <dbReference type="EMBL" id="VDM77199.1"/>
    </source>
</evidence>
<dbReference type="Gene3D" id="3.60.60.30">
    <property type="match status" value="1"/>
</dbReference>
<evidence type="ECO:0000256" key="4">
    <source>
        <dbReference type="ARBA" id="ARBA00022963"/>
    </source>
</evidence>
<evidence type="ECO:0000256" key="1">
    <source>
        <dbReference type="ARBA" id="ARBA00007835"/>
    </source>
</evidence>